<organism evidence="2 3">
    <name type="scientific">Glycocaulis abyssi</name>
    <dbReference type="NCBI Taxonomy" id="1433403"/>
    <lineage>
        <taxon>Bacteria</taxon>
        <taxon>Pseudomonadati</taxon>
        <taxon>Pseudomonadota</taxon>
        <taxon>Alphaproteobacteria</taxon>
        <taxon>Maricaulales</taxon>
        <taxon>Maricaulaceae</taxon>
        <taxon>Glycocaulis</taxon>
    </lineage>
</organism>
<dbReference type="RefSeq" id="WP_371394096.1">
    <property type="nucleotide sequence ID" value="NZ_CP163421.1"/>
</dbReference>
<dbReference type="Pfam" id="PF05016">
    <property type="entry name" value="ParE_toxin"/>
    <property type="match status" value="1"/>
</dbReference>
<reference evidence="3" key="1">
    <citation type="journal article" date="2019" name="Int. J. Syst. Evol. Microbiol.">
        <title>The Global Catalogue of Microorganisms (GCM) 10K type strain sequencing project: providing services to taxonomists for standard genome sequencing and annotation.</title>
        <authorList>
            <consortium name="The Broad Institute Genomics Platform"/>
            <consortium name="The Broad Institute Genome Sequencing Center for Infectious Disease"/>
            <person name="Wu L."/>
            <person name="Ma J."/>
        </authorList>
    </citation>
    <scope>NUCLEOTIDE SEQUENCE [LARGE SCALE GENOMIC DNA]</scope>
    <source>
        <strain evidence="3">CCUG 62981</strain>
    </source>
</reference>
<accession>A0ABV9NDC2</accession>
<gene>
    <name evidence="2" type="ORF">ACFPB0_06290</name>
</gene>
<proteinExistence type="predicted"/>
<protein>
    <submittedName>
        <fullName evidence="2">Type II toxin-antitoxin system RelE/ParE family toxin</fullName>
    </submittedName>
</protein>
<dbReference type="EMBL" id="JBHSGQ010000002">
    <property type="protein sequence ID" value="MFC4724895.1"/>
    <property type="molecule type" value="Genomic_DNA"/>
</dbReference>
<dbReference type="InterPro" id="IPR007712">
    <property type="entry name" value="RelE/ParE_toxin"/>
</dbReference>
<dbReference type="InterPro" id="IPR035093">
    <property type="entry name" value="RelE/ParE_toxin_dom_sf"/>
</dbReference>
<evidence type="ECO:0000313" key="3">
    <source>
        <dbReference type="Proteomes" id="UP001596024"/>
    </source>
</evidence>
<keyword evidence="3" id="KW-1185">Reference proteome</keyword>
<comment type="caution">
    <text evidence="2">The sequence shown here is derived from an EMBL/GenBank/DDBJ whole genome shotgun (WGS) entry which is preliminary data.</text>
</comment>
<keyword evidence="1" id="KW-1277">Toxin-antitoxin system</keyword>
<name>A0ABV9NDC2_9PROT</name>
<sequence>MARRIEFSSAALSDLDEIAYFGAMEFGMSAARRYLQALDDGLKLLLAFPDSAPAYAWSGTRVRIRSIRSHRIVYMVQPGNSLRVLRILHARQLPPELA</sequence>
<evidence type="ECO:0000256" key="1">
    <source>
        <dbReference type="ARBA" id="ARBA00022649"/>
    </source>
</evidence>
<dbReference type="Proteomes" id="UP001596024">
    <property type="component" value="Unassembled WGS sequence"/>
</dbReference>
<dbReference type="Gene3D" id="3.30.2310.20">
    <property type="entry name" value="RelE-like"/>
    <property type="match status" value="1"/>
</dbReference>
<evidence type="ECO:0000313" key="2">
    <source>
        <dbReference type="EMBL" id="MFC4724895.1"/>
    </source>
</evidence>